<comment type="caution">
    <text evidence="4">The sequence shown here is derived from an EMBL/GenBank/DDBJ whole genome shotgun (WGS) entry which is preliminary data.</text>
</comment>
<dbReference type="RefSeq" id="WP_108952298.1">
    <property type="nucleotide sequence ID" value="NZ_BEVZ01000002.1"/>
</dbReference>
<organism evidence="4 5">
    <name type="scientific">Streptomyces fragilis</name>
    <dbReference type="NCBI Taxonomy" id="67301"/>
    <lineage>
        <taxon>Bacteria</taxon>
        <taxon>Bacillati</taxon>
        <taxon>Actinomycetota</taxon>
        <taxon>Actinomycetes</taxon>
        <taxon>Kitasatosporales</taxon>
        <taxon>Streptomycetaceae</taxon>
        <taxon>Streptomyces</taxon>
    </lineage>
</organism>
<keyword evidence="5" id="KW-1185">Reference proteome</keyword>
<dbReference type="PANTHER" id="PTHR43240">
    <property type="entry name" value="1,4-DIHYDROXY-2-NAPHTHOYL-COA THIOESTERASE 1"/>
    <property type="match status" value="1"/>
</dbReference>
<sequence length="144" mass="14728">MSSSETTFPRPADLLAALPFASHLGIALHEAGSDRTVGSLPWSPEACTVGGALHGGALMALADSVGAVCAYLNLPAGAGTSTVESKTNFLRPVTGGRVHATARPLHVGRTLIVVQTDLKDDEDRLVGQTTQTQIVLAAKDAAGD</sequence>
<feature type="domain" description="Thioesterase" evidence="3">
    <location>
        <begin position="50"/>
        <end position="126"/>
    </location>
</feature>
<evidence type="ECO:0000313" key="4">
    <source>
        <dbReference type="EMBL" id="MEU3555608.1"/>
    </source>
</evidence>
<dbReference type="InterPro" id="IPR003736">
    <property type="entry name" value="PAAI_dom"/>
</dbReference>
<dbReference type="Gene3D" id="3.10.129.10">
    <property type="entry name" value="Hotdog Thioesterase"/>
    <property type="match status" value="1"/>
</dbReference>
<dbReference type="EMBL" id="JBEZUR010000021">
    <property type="protein sequence ID" value="MEU3555608.1"/>
    <property type="molecule type" value="Genomic_DNA"/>
</dbReference>
<dbReference type="PANTHER" id="PTHR43240:SF5">
    <property type="entry name" value="1,4-DIHYDROXY-2-NAPHTHOYL-COA THIOESTERASE 1"/>
    <property type="match status" value="1"/>
</dbReference>
<evidence type="ECO:0000256" key="2">
    <source>
        <dbReference type="ARBA" id="ARBA00022801"/>
    </source>
</evidence>
<dbReference type="GO" id="GO:0016787">
    <property type="term" value="F:hydrolase activity"/>
    <property type="evidence" value="ECO:0007669"/>
    <property type="project" value="UniProtKB-KW"/>
</dbReference>
<dbReference type="InterPro" id="IPR006683">
    <property type="entry name" value="Thioestr_dom"/>
</dbReference>
<evidence type="ECO:0000313" key="5">
    <source>
        <dbReference type="Proteomes" id="UP001550850"/>
    </source>
</evidence>
<reference evidence="4 5" key="1">
    <citation type="submission" date="2024-06" db="EMBL/GenBank/DDBJ databases">
        <title>The Natural Products Discovery Center: Release of the First 8490 Sequenced Strains for Exploring Actinobacteria Biosynthetic Diversity.</title>
        <authorList>
            <person name="Kalkreuter E."/>
            <person name="Kautsar S.A."/>
            <person name="Yang D."/>
            <person name="Bader C.D."/>
            <person name="Teijaro C.N."/>
            <person name="Fluegel L."/>
            <person name="Davis C.M."/>
            <person name="Simpson J.R."/>
            <person name="Lauterbach L."/>
            <person name="Steele A.D."/>
            <person name="Gui C."/>
            <person name="Meng S."/>
            <person name="Li G."/>
            <person name="Viehrig K."/>
            <person name="Ye F."/>
            <person name="Su P."/>
            <person name="Kiefer A.F."/>
            <person name="Nichols A."/>
            <person name="Cepeda A.J."/>
            <person name="Yan W."/>
            <person name="Fan B."/>
            <person name="Jiang Y."/>
            <person name="Adhikari A."/>
            <person name="Zheng C.-J."/>
            <person name="Schuster L."/>
            <person name="Cowan T.M."/>
            <person name="Smanski M.J."/>
            <person name="Chevrette M.G."/>
            <person name="De Carvalho L.P.S."/>
            <person name="Shen B."/>
        </authorList>
    </citation>
    <scope>NUCLEOTIDE SEQUENCE [LARGE SCALE GENOMIC DNA]</scope>
    <source>
        <strain evidence="4 5">NPDC038104</strain>
    </source>
</reference>
<dbReference type="SUPFAM" id="SSF54637">
    <property type="entry name" value="Thioesterase/thiol ester dehydrase-isomerase"/>
    <property type="match status" value="1"/>
</dbReference>
<protein>
    <submittedName>
        <fullName evidence="4">PaaI family thioesterase</fullName>
        <ecNumber evidence="4">3.1.2.-</ecNumber>
    </submittedName>
</protein>
<evidence type="ECO:0000256" key="1">
    <source>
        <dbReference type="ARBA" id="ARBA00008324"/>
    </source>
</evidence>
<dbReference type="InterPro" id="IPR029069">
    <property type="entry name" value="HotDog_dom_sf"/>
</dbReference>
<proteinExistence type="inferred from homology"/>
<dbReference type="Pfam" id="PF03061">
    <property type="entry name" value="4HBT"/>
    <property type="match status" value="1"/>
</dbReference>
<gene>
    <name evidence="4" type="ORF">AB0E65_15540</name>
</gene>
<evidence type="ECO:0000259" key="3">
    <source>
        <dbReference type="Pfam" id="PF03061"/>
    </source>
</evidence>
<accession>A0ABV2YIQ4</accession>
<dbReference type="CDD" id="cd03443">
    <property type="entry name" value="PaaI_thioesterase"/>
    <property type="match status" value="1"/>
</dbReference>
<comment type="similarity">
    <text evidence="1">Belongs to the thioesterase PaaI family.</text>
</comment>
<dbReference type="Proteomes" id="UP001550850">
    <property type="component" value="Unassembled WGS sequence"/>
</dbReference>
<dbReference type="NCBIfam" id="TIGR00369">
    <property type="entry name" value="unchar_dom_1"/>
    <property type="match status" value="1"/>
</dbReference>
<keyword evidence="2 4" id="KW-0378">Hydrolase</keyword>
<dbReference type="EC" id="3.1.2.-" evidence="4"/>
<name>A0ABV2YIQ4_9ACTN</name>